<dbReference type="AlphaFoldDB" id="A0A8I6SLB6"/>
<dbReference type="RefSeq" id="XP_024083126.1">
    <property type="nucleotide sequence ID" value="XM_024227358.1"/>
</dbReference>
<sequence length="194" mass="21419">MFCQIAVVLCAVAYASAGSATSYTAVSRPHSDSYKYAIDHDHYGHWYGESHPHGAGGLGKGHGTYLLGGGHGVVAKGGYGAAYGYGHATSYQNHNQHHKSYGHDHYELKPVYGGVYSHYVVEDEDHDHYYKPTSYQNQNLYAYGYHGYGDEGYGDASYGDFGYGDHGYGDHSDDGYKFEDLEFDGLEGYYHGLY</sequence>
<dbReference type="Proteomes" id="UP000494040">
    <property type="component" value="Unassembled WGS sequence"/>
</dbReference>
<proteinExistence type="predicted"/>
<organism evidence="2 3">
    <name type="scientific">Cimex lectularius</name>
    <name type="common">Bed bug</name>
    <name type="synonym">Acanthia lectularia</name>
    <dbReference type="NCBI Taxonomy" id="79782"/>
    <lineage>
        <taxon>Eukaryota</taxon>
        <taxon>Metazoa</taxon>
        <taxon>Ecdysozoa</taxon>
        <taxon>Arthropoda</taxon>
        <taxon>Hexapoda</taxon>
        <taxon>Insecta</taxon>
        <taxon>Pterygota</taxon>
        <taxon>Neoptera</taxon>
        <taxon>Paraneoptera</taxon>
        <taxon>Hemiptera</taxon>
        <taxon>Heteroptera</taxon>
        <taxon>Panheteroptera</taxon>
        <taxon>Cimicomorpha</taxon>
        <taxon>Cimicidae</taxon>
        <taxon>Cimex</taxon>
    </lineage>
</organism>
<evidence type="ECO:0000313" key="2">
    <source>
        <dbReference type="EnsemblMetazoa" id="XP_024083126.1"/>
    </source>
</evidence>
<dbReference type="GeneID" id="106661045"/>
<evidence type="ECO:0000313" key="3">
    <source>
        <dbReference type="Proteomes" id="UP000494040"/>
    </source>
</evidence>
<reference evidence="2" key="1">
    <citation type="submission" date="2022-01" db="UniProtKB">
        <authorList>
            <consortium name="EnsemblMetazoa"/>
        </authorList>
    </citation>
    <scope>IDENTIFICATION</scope>
</reference>
<protein>
    <recommendedName>
        <fullName evidence="4">CPR type cuticle protein</fullName>
    </recommendedName>
</protein>
<feature type="signal peptide" evidence="1">
    <location>
        <begin position="1"/>
        <end position="17"/>
    </location>
</feature>
<dbReference type="EnsemblMetazoa" id="XM_024227358.1">
    <property type="protein sequence ID" value="XP_024083126.1"/>
    <property type="gene ID" value="LOC106661045"/>
</dbReference>
<evidence type="ECO:0008006" key="4">
    <source>
        <dbReference type="Google" id="ProtNLM"/>
    </source>
</evidence>
<accession>A0A8I6SLB6</accession>
<keyword evidence="1" id="KW-0732">Signal</keyword>
<keyword evidence="3" id="KW-1185">Reference proteome</keyword>
<evidence type="ECO:0000256" key="1">
    <source>
        <dbReference type="SAM" id="SignalP"/>
    </source>
</evidence>
<dbReference type="KEGG" id="clec:106661045"/>
<name>A0A8I6SLB6_CIMLE</name>
<feature type="chain" id="PRO_5035187976" description="CPR type cuticle protein" evidence="1">
    <location>
        <begin position="18"/>
        <end position="194"/>
    </location>
</feature>